<evidence type="ECO:0000313" key="2">
    <source>
        <dbReference type="EMBL" id="KAL0490847.1"/>
    </source>
</evidence>
<evidence type="ECO:0000313" key="3">
    <source>
        <dbReference type="Proteomes" id="UP001431209"/>
    </source>
</evidence>
<dbReference type="EMBL" id="JAOPGA020001724">
    <property type="protein sequence ID" value="KAL0490847.1"/>
    <property type="molecule type" value="Genomic_DNA"/>
</dbReference>
<comment type="caution">
    <text evidence="2">The sequence shown here is derived from an EMBL/GenBank/DDBJ whole genome shotgun (WGS) entry which is preliminary data.</text>
</comment>
<dbReference type="AlphaFoldDB" id="A0AAW2ZLV4"/>
<protein>
    <submittedName>
        <fullName evidence="2">Uncharacterized protein</fullName>
    </submittedName>
</protein>
<feature type="compositionally biased region" description="Polar residues" evidence="1">
    <location>
        <begin position="99"/>
        <end position="120"/>
    </location>
</feature>
<feature type="region of interest" description="Disordered" evidence="1">
    <location>
        <begin position="1"/>
        <end position="75"/>
    </location>
</feature>
<keyword evidence="3" id="KW-1185">Reference proteome</keyword>
<evidence type="ECO:0000256" key="1">
    <source>
        <dbReference type="SAM" id="MobiDB-lite"/>
    </source>
</evidence>
<reference evidence="2 3" key="1">
    <citation type="submission" date="2024-03" db="EMBL/GenBank/DDBJ databases">
        <title>The Acrasis kona genome and developmental transcriptomes reveal deep origins of eukaryotic multicellular pathways.</title>
        <authorList>
            <person name="Sheikh S."/>
            <person name="Fu C.-J."/>
            <person name="Brown M.W."/>
            <person name="Baldauf S.L."/>
        </authorList>
    </citation>
    <scope>NUCLEOTIDE SEQUENCE [LARGE SCALE GENOMIC DNA]</scope>
    <source>
        <strain evidence="2 3">ATCC MYA-3509</strain>
    </source>
</reference>
<proteinExistence type="predicted"/>
<feature type="non-terminal residue" evidence="2">
    <location>
        <position position="196"/>
    </location>
</feature>
<dbReference type="Proteomes" id="UP001431209">
    <property type="component" value="Unassembled WGS sequence"/>
</dbReference>
<accession>A0AAW2ZLV4</accession>
<sequence>MAEVQQAKAAAKHRRSYSLSSSLTSSLSGILPFRKDKTKTNKGNNISEPTTTTTAKKSESPSINDQTKTNYLNVPNKTLYRLDSMKARESVGVMDEPTPDTSATASMDLTSSCTSLSYKSPSAGEKSPQKSPQTKSPAAGTKLKTKPKTAEKPKRFLYEHEKAPAWDRQLEERNRDLGLQLRMMMDLAEDGAINSV</sequence>
<name>A0AAW2ZLV4_9EUKA</name>
<feature type="compositionally biased region" description="Low complexity" evidence="1">
    <location>
        <begin position="17"/>
        <end position="28"/>
    </location>
</feature>
<organism evidence="2 3">
    <name type="scientific">Acrasis kona</name>
    <dbReference type="NCBI Taxonomy" id="1008807"/>
    <lineage>
        <taxon>Eukaryota</taxon>
        <taxon>Discoba</taxon>
        <taxon>Heterolobosea</taxon>
        <taxon>Tetramitia</taxon>
        <taxon>Eutetramitia</taxon>
        <taxon>Acrasidae</taxon>
        <taxon>Acrasis</taxon>
    </lineage>
</organism>
<feature type="region of interest" description="Disordered" evidence="1">
    <location>
        <begin position="90"/>
        <end position="155"/>
    </location>
</feature>
<feature type="compositionally biased region" description="Polar residues" evidence="1">
    <location>
        <begin position="41"/>
        <end position="75"/>
    </location>
</feature>
<gene>
    <name evidence="2" type="ORF">AKO1_002454</name>
</gene>